<protein>
    <submittedName>
        <fullName evidence="2">ORF6N domain-containing protein</fullName>
    </submittedName>
</protein>
<evidence type="ECO:0000313" key="3">
    <source>
        <dbReference type="Proteomes" id="UP000245678"/>
    </source>
</evidence>
<accession>A0A316HW80</accession>
<comment type="caution">
    <text evidence="2">The sequence shown here is derived from an EMBL/GenBank/DDBJ whole genome shotgun (WGS) entry which is preliminary data.</text>
</comment>
<dbReference type="AlphaFoldDB" id="A0A316HW80"/>
<reference evidence="2 3" key="1">
    <citation type="submission" date="2018-05" db="EMBL/GenBank/DDBJ databases">
        <title>Genomic Encyclopedia of Archaeal and Bacterial Type Strains, Phase II (KMG-II): from individual species to whole genera.</title>
        <authorList>
            <person name="Goeker M."/>
        </authorList>
    </citation>
    <scope>NUCLEOTIDE SEQUENCE [LARGE SCALE GENOMIC DNA]</scope>
    <source>
        <strain evidence="2 3">DSM 19975</strain>
    </source>
</reference>
<keyword evidence="3" id="KW-1185">Reference proteome</keyword>
<name>A0A316HW80_9SPHI</name>
<evidence type="ECO:0000259" key="1">
    <source>
        <dbReference type="Pfam" id="PF10543"/>
    </source>
</evidence>
<dbReference type="Proteomes" id="UP000245678">
    <property type="component" value="Unassembled WGS sequence"/>
</dbReference>
<organism evidence="2 3">
    <name type="scientific">Mucilaginibacter oryzae</name>
    <dbReference type="NCBI Taxonomy" id="468058"/>
    <lineage>
        <taxon>Bacteria</taxon>
        <taxon>Pseudomonadati</taxon>
        <taxon>Bacteroidota</taxon>
        <taxon>Sphingobacteriia</taxon>
        <taxon>Sphingobacteriales</taxon>
        <taxon>Sphingobacteriaceae</taxon>
        <taxon>Mucilaginibacter</taxon>
    </lineage>
</organism>
<dbReference type="Pfam" id="PF10543">
    <property type="entry name" value="ORF6N"/>
    <property type="match status" value="1"/>
</dbReference>
<sequence length="178" mass="21109">MLEQILISDSNIQNKIYLIRNQKVMLDFDLAALYEVETRALKQSVKRNLIRFPEDFMFQLTKNEWTEVITICDNLPRNIKFSPSTPYAFTEQGVAMLSSILNSERAIIVNIQIIRVFTRARQFLYDKAELRIEIEHIKTKLSNHDKNIELIFQYLDELLVKKDDLKQRKRIGYKPDNL</sequence>
<dbReference type="InterPro" id="IPR018873">
    <property type="entry name" value="KilA-N_DNA-bd_domain"/>
</dbReference>
<feature type="domain" description="KilA-N DNA-binding" evidence="1">
    <location>
        <begin position="14"/>
        <end position="100"/>
    </location>
</feature>
<dbReference type="EMBL" id="QGHA01000002">
    <property type="protein sequence ID" value="PWK79242.1"/>
    <property type="molecule type" value="Genomic_DNA"/>
</dbReference>
<evidence type="ECO:0000313" key="2">
    <source>
        <dbReference type="EMBL" id="PWK79242.1"/>
    </source>
</evidence>
<gene>
    <name evidence="2" type="ORF">LX99_01698</name>
</gene>
<proteinExistence type="predicted"/>